<dbReference type="InterPro" id="IPR017871">
    <property type="entry name" value="ABC_transporter-like_CS"/>
</dbReference>
<gene>
    <name evidence="5" type="ORF">K737_300939</name>
</gene>
<keyword evidence="3 5" id="KW-0067">ATP-binding</keyword>
<dbReference type="SMART" id="SM00382">
    <property type="entry name" value="AAA"/>
    <property type="match status" value="1"/>
</dbReference>
<evidence type="ECO:0000256" key="1">
    <source>
        <dbReference type="ARBA" id="ARBA00022448"/>
    </source>
</evidence>
<organism evidence="5 6">
    <name type="scientific">Holospora undulata HU1</name>
    <dbReference type="NCBI Taxonomy" id="1321371"/>
    <lineage>
        <taxon>Bacteria</taxon>
        <taxon>Pseudomonadati</taxon>
        <taxon>Pseudomonadota</taxon>
        <taxon>Alphaproteobacteria</taxon>
        <taxon>Holosporales</taxon>
        <taxon>Holosporaceae</taxon>
        <taxon>Holospora</taxon>
    </lineage>
</organism>
<dbReference type="InterPro" id="IPR003593">
    <property type="entry name" value="AAA+_ATPase"/>
</dbReference>
<accession>A0A061JFY3</accession>
<dbReference type="PANTHER" id="PTHR42781">
    <property type="entry name" value="SPERMIDINE/PUTRESCINE IMPORT ATP-BINDING PROTEIN POTA"/>
    <property type="match status" value="1"/>
</dbReference>
<dbReference type="InterPro" id="IPR050093">
    <property type="entry name" value="ABC_SmlMolc_Importer"/>
</dbReference>
<dbReference type="PROSITE" id="PS00211">
    <property type="entry name" value="ABC_TRANSPORTER_1"/>
    <property type="match status" value="1"/>
</dbReference>
<protein>
    <submittedName>
        <fullName evidence="5">Arginine transport ATP-binding protein ArtM</fullName>
    </submittedName>
</protein>
<keyword evidence="2" id="KW-0547">Nucleotide-binding</keyword>
<dbReference type="PANTHER" id="PTHR42781:SF9">
    <property type="entry name" value="AMINO ACID ABC TRANSPORTER, ATP-BINDING PROTEIN-RELATED"/>
    <property type="match status" value="1"/>
</dbReference>
<evidence type="ECO:0000313" key="6">
    <source>
        <dbReference type="Proteomes" id="UP000026922"/>
    </source>
</evidence>
<comment type="caution">
    <text evidence="5">The sequence shown here is derived from an EMBL/GenBank/DDBJ whole genome shotgun (WGS) entry which is preliminary data.</text>
</comment>
<proteinExistence type="predicted"/>
<sequence length="223" mass="24997">MVNVMNATKFLGGASVIQHLDLKISVLEIVGLAGASGSGKSTLLRCIQGLETLDEGSIDRPEHTGFMFQDFQLFPHMTVWENILYAPLHKRRTELKKEEYISNAHRLLYSLGILSQKDIYPHRLSGGQKQRAALARALIMNPKLLLCDEPTSGLDKSTTGSVAQIFKQVHEQGVTVLIASHDIDFLCDVCDRIIMMRQGKIVLDISPKEKGFYAESLYQFYKD</sequence>
<keyword evidence="1" id="KW-0813">Transport</keyword>
<reference evidence="5 6" key="1">
    <citation type="journal article" date="2013" name="Genome Announc.">
        <title>Draft Genome Sequence of Holospora undulata Strain HU1, a Micronucleus-Specific Symbiont of the Ciliate Paramecium caudatum.</title>
        <authorList>
            <person name="Dohra H."/>
            <person name="Suzuki H."/>
            <person name="Suzuki T."/>
            <person name="Tanaka K."/>
            <person name="Fujishima M."/>
        </authorList>
    </citation>
    <scope>NUCLEOTIDE SEQUENCE [LARGE SCALE GENOMIC DNA]</scope>
    <source>
        <strain evidence="5 6">HU1</strain>
    </source>
</reference>
<dbReference type="SUPFAM" id="SSF52540">
    <property type="entry name" value="P-loop containing nucleoside triphosphate hydrolases"/>
    <property type="match status" value="1"/>
</dbReference>
<dbReference type="InterPro" id="IPR003439">
    <property type="entry name" value="ABC_transporter-like_ATP-bd"/>
</dbReference>
<dbReference type="Proteomes" id="UP000026922">
    <property type="component" value="Unassembled WGS sequence"/>
</dbReference>
<dbReference type="Pfam" id="PF00005">
    <property type="entry name" value="ABC_tran"/>
    <property type="match status" value="1"/>
</dbReference>
<dbReference type="PROSITE" id="PS50893">
    <property type="entry name" value="ABC_TRANSPORTER_2"/>
    <property type="match status" value="1"/>
</dbReference>
<evidence type="ECO:0000256" key="2">
    <source>
        <dbReference type="ARBA" id="ARBA00022741"/>
    </source>
</evidence>
<evidence type="ECO:0000313" key="5">
    <source>
        <dbReference type="EMBL" id="ETZ04645.1"/>
    </source>
</evidence>
<feature type="domain" description="ABC transporter" evidence="4">
    <location>
        <begin position="2"/>
        <end position="223"/>
    </location>
</feature>
<dbReference type="AlphaFoldDB" id="A0A061JFY3"/>
<evidence type="ECO:0000259" key="4">
    <source>
        <dbReference type="PROSITE" id="PS50893"/>
    </source>
</evidence>
<keyword evidence="6" id="KW-1185">Reference proteome</keyword>
<dbReference type="EMBL" id="ARPM03000164">
    <property type="protein sequence ID" value="ETZ04645.1"/>
    <property type="molecule type" value="Genomic_DNA"/>
</dbReference>
<evidence type="ECO:0000256" key="3">
    <source>
        <dbReference type="ARBA" id="ARBA00022840"/>
    </source>
</evidence>
<dbReference type="InterPro" id="IPR027417">
    <property type="entry name" value="P-loop_NTPase"/>
</dbReference>
<name>A0A061JFY3_9PROT</name>
<dbReference type="GO" id="GO:0005524">
    <property type="term" value="F:ATP binding"/>
    <property type="evidence" value="ECO:0007669"/>
    <property type="project" value="UniProtKB-KW"/>
</dbReference>
<dbReference type="GO" id="GO:0016887">
    <property type="term" value="F:ATP hydrolysis activity"/>
    <property type="evidence" value="ECO:0007669"/>
    <property type="project" value="InterPro"/>
</dbReference>
<dbReference type="Gene3D" id="3.40.50.300">
    <property type="entry name" value="P-loop containing nucleotide triphosphate hydrolases"/>
    <property type="match status" value="1"/>
</dbReference>